<protein>
    <submittedName>
        <fullName evidence="1">Uncharacterized protein</fullName>
    </submittedName>
</protein>
<dbReference type="STRING" id="546262.NEICINOT_04311"/>
<dbReference type="AlphaFoldDB" id="D0W3S0"/>
<dbReference type="EMBL" id="ACDY02000007">
    <property type="protein sequence ID" value="EEZ71468.1"/>
    <property type="molecule type" value="Genomic_DNA"/>
</dbReference>
<organism evidence="1 2">
    <name type="scientific">Neisseria cinerea ATCC 14685</name>
    <dbReference type="NCBI Taxonomy" id="546262"/>
    <lineage>
        <taxon>Bacteria</taxon>
        <taxon>Pseudomonadati</taxon>
        <taxon>Pseudomonadota</taxon>
        <taxon>Betaproteobacteria</taxon>
        <taxon>Neisseriales</taxon>
        <taxon>Neisseriaceae</taxon>
        <taxon>Neisseria</taxon>
    </lineage>
</organism>
<evidence type="ECO:0000313" key="1">
    <source>
        <dbReference type="EMBL" id="EEZ71468.1"/>
    </source>
</evidence>
<comment type="caution">
    <text evidence="1">The sequence shown here is derived from an EMBL/GenBank/DDBJ whole genome shotgun (WGS) entry which is preliminary data.</text>
</comment>
<reference evidence="1 2" key="1">
    <citation type="submission" date="2009-10" db="EMBL/GenBank/DDBJ databases">
        <authorList>
            <person name="Weinstock G."/>
            <person name="Sodergren E."/>
            <person name="Clifton S."/>
            <person name="Fulton L."/>
            <person name="Fulton B."/>
            <person name="Courtney L."/>
            <person name="Fronick C."/>
            <person name="Harrison M."/>
            <person name="Strong C."/>
            <person name="Farmer C."/>
            <person name="Delahaunty K."/>
            <person name="Markovic C."/>
            <person name="Hall O."/>
            <person name="Minx P."/>
            <person name="Tomlinson C."/>
            <person name="Mitreva M."/>
            <person name="Nelson J."/>
            <person name="Hou S."/>
            <person name="Wollam A."/>
            <person name="Pepin K.H."/>
            <person name="Johnson M."/>
            <person name="Bhonagiri V."/>
            <person name="Nash W.E."/>
            <person name="Warren W."/>
            <person name="Chinwalla A."/>
            <person name="Mardis E.R."/>
            <person name="Wilson R.K."/>
        </authorList>
    </citation>
    <scope>NUCLEOTIDE SEQUENCE [LARGE SCALE GENOMIC DNA]</scope>
    <source>
        <strain evidence="1 2">ATCC 14685</strain>
    </source>
</reference>
<dbReference type="Proteomes" id="UP000003294">
    <property type="component" value="Unassembled WGS sequence"/>
</dbReference>
<sequence length="42" mass="4819">MWGKFSDTGNFDWEEAQDVVIPDLWGKFSDKFSLPKGRSLPS</sequence>
<accession>D0W3S0</accession>
<name>D0W3S0_NEICI</name>
<gene>
    <name evidence="1" type="ORF">NEICINOT_04311</name>
</gene>
<dbReference type="RefSeq" id="WP_003676926.1">
    <property type="nucleotide sequence ID" value="NZ_ACDY02000007.1"/>
</dbReference>
<proteinExistence type="predicted"/>
<evidence type="ECO:0000313" key="2">
    <source>
        <dbReference type="Proteomes" id="UP000003294"/>
    </source>
</evidence>